<gene>
    <name evidence="1" type="ORF">EVAR_17785_1</name>
</gene>
<accession>A0A4C1TU19</accession>
<name>A0A4C1TU19_EUMVA</name>
<dbReference type="AlphaFoldDB" id="A0A4C1TU19"/>
<evidence type="ECO:0000313" key="2">
    <source>
        <dbReference type="Proteomes" id="UP000299102"/>
    </source>
</evidence>
<organism evidence="1 2">
    <name type="scientific">Eumeta variegata</name>
    <name type="common">Bagworm moth</name>
    <name type="synonym">Eumeta japonica</name>
    <dbReference type="NCBI Taxonomy" id="151549"/>
    <lineage>
        <taxon>Eukaryota</taxon>
        <taxon>Metazoa</taxon>
        <taxon>Ecdysozoa</taxon>
        <taxon>Arthropoda</taxon>
        <taxon>Hexapoda</taxon>
        <taxon>Insecta</taxon>
        <taxon>Pterygota</taxon>
        <taxon>Neoptera</taxon>
        <taxon>Endopterygota</taxon>
        <taxon>Lepidoptera</taxon>
        <taxon>Glossata</taxon>
        <taxon>Ditrysia</taxon>
        <taxon>Tineoidea</taxon>
        <taxon>Psychidae</taxon>
        <taxon>Oiketicinae</taxon>
        <taxon>Eumeta</taxon>
    </lineage>
</organism>
<sequence length="1239" mass="144417">MRCAPNTRCGPAEGGSWRCVIYQTNEPEPMDHYLPIEFVGGNLGQKHKHVNECVKHAIEQNVAFNDIRNTQETSIIDRIFKIDIASKYKNVDYIIENLKERNMLYVSRALKSTWLVTDAEYTDIINPQYLEEELFPLMLTTSVTKMRHFIYVNLKDETRCFDFYRYYKSKQNLYVAKHFLPKCPEDIIMSEIDVFCEEITPHYLKLLCEKSPRVLLKYFEMSVCSSKDFKKIKSNIDKYLDITRMLLKSQPELYFEMIETYCSPKQYDKRVSPKATKYIMQKHKDKFLAKPELYGGALLHLPTVAQYLNEAEALDLVVRLAKAQYLAPWFTLTYKYAQPLLKRISIEKKQKIVKKIFKDKRFGSVVINAPYPLPHIPFQNFNHEFFPDSDVYAQSGLATKRPLMLYCNSKPPKQCREIRQMPTLLDRLFDKYRFTAFVKTFIELKKLLQSESSHKNRLMILNVLVSKTLKHPDYVQTLLELVSTRHANEPSTLRASFLRSLVRRAAAYRLPEQPWQIFHKMVLQIVFQSEEQVPCDEGIHAILLHDILSDRDVDLDIFNKFITVFNPLVEYDLSVTEKQKVYKTLYSMLIAKSKSSLQEHNWDDVIDFVNKILKLFQAYRINIDLCPEVIDIIKKVSENDIQKSKDILVRLYQMGKCRKIFIKENFCLMQTNASYINALRHDVLLLTDTNKFADLVMKGELKIDKFLIKIKVYFPDLAQRFKLIIEDKVKSKPDDAASLKSCRALCILQGPAVLSVMTDLYAGGKENKQLAQRLAANVHMAWSVDHLQVIVNKDVGVIASRNALSPLPAAAVRAQLPALLGGPAPFVRLGVALAFDRLLPENVLNVIVHVRQSSKTKMKRFLLNKFYKYMHLQGESLQSVLWDQMKALMIEFSPHYNARLWNVLSDSEGVPKVIKLEYCLTILSIQFSRQIQQSEHTNNLLPVRTLGSNLHYLSKNVSELKEIDILWILKSFLEYEFGKEIIAERGSFLSLRGNFIHDAYIRILCRFLLSCETETSQNERFATVGLAFMNIIKSSWSEIFHRYLLMEYLTKFIFYLKCNEVFLNGNFANCLPLFDKIIKKMHTFLDVKQRFKLYSYIHLTMVYYKTLQHLKKQQPTLFSEQTNGAEVASAVGLVFGRYLAREHRQLLTDYFHTITDIYVDDVVEYTYNLSNREYLEKLKIAIIQGVAHSGEDDSLYFTILLLHKMRLLGDFGRVELQDVFKLLADSRDARIQVFLSVYY</sequence>
<dbReference type="EMBL" id="BGZK01000086">
    <property type="protein sequence ID" value="GBP17296.1"/>
    <property type="molecule type" value="Genomic_DNA"/>
</dbReference>
<reference evidence="1 2" key="1">
    <citation type="journal article" date="2019" name="Commun. Biol.">
        <title>The bagworm genome reveals a unique fibroin gene that provides high tensile strength.</title>
        <authorList>
            <person name="Kono N."/>
            <person name="Nakamura H."/>
            <person name="Ohtoshi R."/>
            <person name="Tomita M."/>
            <person name="Numata K."/>
            <person name="Arakawa K."/>
        </authorList>
    </citation>
    <scope>NUCLEOTIDE SEQUENCE [LARGE SCALE GENOMIC DNA]</scope>
</reference>
<proteinExistence type="predicted"/>
<comment type="caution">
    <text evidence="1">The sequence shown here is derived from an EMBL/GenBank/DDBJ whole genome shotgun (WGS) entry which is preliminary data.</text>
</comment>
<dbReference type="OrthoDB" id="7476497at2759"/>
<evidence type="ECO:0000313" key="1">
    <source>
        <dbReference type="EMBL" id="GBP17296.1"/>
    </source>
</evidence>
<dbReference type="Proteomes" id="UP000299102">
    <property type="component" value="Unassembled WGS sequence"/>
</dbReference>
<protein>
    <submittedName>
        <fullName evidence="1">Uncharacterized protein</fullName>
    </submittedName>
</protein>
<keyword evidence="2" id="KW-1185">Reference proteome</keyword>